<name>A0A0M3QZP3_DROBS</name>
<proteinExistence type="predicted"/>
<keyword evidence="2" id="KW-0732">Signal</keyword>
<evidence type="ECO:0000313" key="4">
    <source>
        <dbReference type="Proteomes" id="UP000494163"/>
    </source>
</evidence>
<sequence length="307" mass="34968">MRLNMLTMNLALIVVSLACSQAVVHGVQPFNLQYASNNDLKHGYRYNGPAHKYLPAASTPTTEAVITTGHWQPNPLPQQATQQQVHYEHSLSNNAVNSYEQQGYSGPYNMQHYQQHTAQASRQQLGHYNNDPHHHDNNDNTFPFGQTSDFKATAAPAAFSQFGAVVDLSAGTHQDRHVESDQRGAQLIGQALPELYQRQQFASEPPRQQSTRFEEQLGGSQSYVQMQSHSYELPTAVYNNPQEWQDMQRYTPVQMMPNVNYAHYSQQQQQQQQQKFSTPTPSSSYYANNPTMMQFMTPSREFQAPYY</sequence>
<dbReference type="OrthoDB" id="7868719at2759"/>
<dbReference type="EMBL" id="CP012528">
    <property type="protein sequence ID" value="ALC49729.1"/>
    <property type="molecule type" value="Genomic_DNA"/>
</dbReference>
<keyword evidence="4" id="KW-1185">Reference proteome</keyword>
<feature type="region of interest" description="Disordered" evidence="1">
    <location>
        <begin position="115"/>
        <end position="136"/>
    </location>
</feature>
<reference evidence="3 4" key="1">
    <citation type="submission" date="2015-08" db="EMBL/GenBank/DDBJ databases">
        <title>Ancestral chromatin configuration constrains chromatin evolution on differentiating sex chromosomes in Drosophila.</title>
        <authorList>
            <person name="Zhou Q."/>
            <person name="Bachtrog D."/>
        </authorList>
    </citation>
    <scope>NUCLEOTIDE SEQUENCE [LARGE SCALE GENOMIC DNA]</scope>
    <source>
        <tissue evidence="3">Whole larvae</tissue>
    </source>
</reference>
<feature type="region of interest" description="Disordered" evidence="1">
    <location>
        <begin position="263"/>
        <end position="282"/>
    </location>
</feature>
<dbReference type="PROSITE" id="PS51257">
    <property type="entry name" value="PROKAR_LIPOPROTEIN"/>
    <property type="match status" value="1"/>
</dbReference>
<evidence type="ECO:0000313" key="3">
    <source>
        <dbReference type="EMBL" id="ALC49729.1"/>
    </source>
</evidence>
<evidence type="ECO:0000256" key="2">
    <source>
        <dbReference type="SAM" id="SignalP"/>
    </source>
</evidence>
<dbReference type="AlphaFoldDB" id="A0A0M3QZP3"/>
<dbReference type="STRING" id="30019.A0A0M3QZP3"/>
<protein>
    <submittedName>
        <fullName evidence="3">CG11381</fullName>
    </submittedName>
</protein>
<dbReference type="OMA" id="REFQPPY"/>
<evidence type="ECO:0000256" key="1">
    <source>
        <dbReference type="SAM" id="MobiDB-lite"/>
    </source>
</evidence>
<gene>
    <name evidence="3" type="ORF">Dbus_chrXg1585</name>
</gene>
<accession>A0A0M3QZP3</accession>
<feature type="compositionally biased region" description="Polar residues" evidence="1">
    <location>
        <begin position="115"/>
        <end position="127"/>
    </location>
</feature>
<feature type="chain" id="PRO_5005788227" evidence="2">
    <location>
        <begin position="27"/>
        <end position="307"/>
    </location>
</feature>
<organism evidence="3 4">
    <name type="scientific">Drosophila busckii</name>
    <name type="common">Fruit fly</name>
    <dbReference type="NCBI Taxonomy" id="30019"/>
    <lineage>
        <taxon>Eukaryota</taxon>
        <taxon>Metazoa</taxon>
        <taxon>Ecdysozoa</taxon>
        <taxon>Arthropoda</taxon>
        <taxon>Hexapoda</taxon>
        <taxon>Insecta</taxon>
        <taxon>Pterygota</taxon>
        <taxon>Neoptera</taxon>
        <taxon>Endopterygota</taxon>
        <taxon>Diptera</taxon>
        <taxon>Brachycera</taxon>
        <taxon>Muscomorpha</taxon>
        <taxon>Ephydroidea</taxon>
        <taxon>Drosophilidae</taxon>
        <taxon>Drosophila</taxon>
    </lineage>
</organism>
<dbReference type="Proteomes" id="UP000494163">
    <property type="component" value="Chromosome X"/>
</dbReference>
<feature type="signal peptide" evidence="2">
    <location>
        <begin position="1"/>
        <end position="26"/>
    </location>
</feature>